<dbReference type="STRING" id="431306.AGA_1357"/>
<dbReference type="SUPFAM" id="SSF52799">
    <property type="entry name" value="(Phosphotyrosine protein) phosphatases II"/>
    <property type="match status" value="1"/>
</dbReference>
<evidence type="ECO:0000313" key="5">
    <source>
        <dbReference type="Proteomes" id="UP000657200"/>
    </source>
</evidence>
<accession>A0A0U5F3Y7</accession>
<dbReference type="Proteomes" id="UP000657200">
    <property type="component" value="Unassembled WGS sequence"/>
</dbReference>
<reference evidence="2" key="1">
    <citation type="submission" date="2014-09" db="EMBL/GenBank/DDBJ databases">
        <authorList>
            <person name="Magalhaes I.L.F."/>
            <person name="Oliveira U."/>
            <person name="Santos F.R."/>
            <person name="Vidigal T.H.D.A."/>
            <person name="Brescovit A.D."/>
            <person name="Santos A.J."/>
        </authorList>
    </citation>
    <scope>NUCLEOTIDE SEQUENCE</scope>
    <source>
        <strain evidence="2">LMG 23848T</strain>
    </source>
</reference>
<evidence type="ECO:0000313" key="4">
    <source>
        <dbReference type="Proteomes" id="UP000068250"/>
    </source>
</evidence>
<dbReference type="Gene3D" id="3.90.190.10">
    <property type="entry name" value="Protein tyrosine phosphatase superfamily"/>
    <property type="match status" value="1"/>
</dbReference>
<dbReference type="PATRIC" id="fig|431306.5.peg.1383"/>
<dbReference type="NCBIfam" id="TIGR01244">
    <property type="entry name" value="TIGR01244 family sulfur transferase"/>
    <property type="match status" value="1"/>
</dbReference>
<dbReference type="GO" id="GO:0016787">
    <property type="term" value="F:hydrolase activity"/>
    <property type="evidence" value="ECO:0007669"/>
    <property type="project" value="InterPro"/>
</dbReference>
<gene>
    <name evidence="2" type="ORF">AGA_1357</name>
    <name evidence="3" type="ORF">GOB80_02125</name>
</gene>
<reference evidence="3 5" key="3">
    <citation type="journal article" date="2020" name="Int. J. Syst. Evol. Microbiol.">
        <title>Novel acetic acid bacteria from cider fermentations: Acetobacter conturbans sp. nov. and Acetobacter fallax sp. nov.</title>
        <authorList>
            <person name="Sombolestani A.S."/>
            <person name="Cleenwerck I."/>
            <person name="Cnockaert M."/>
            <person name="Borremans W."/>
            <person name="Wieme A.D."/>
            <person name="De Vuyst L."/>
            <person name="Vandamme P."/>
        </authorList>
    </citation>
    <scope>NUCLEOTIDE SEQUENCE [LARGE SCALE GENOMIC DNA]</scope>
    <source>
        <strain evidence="3 5">LMG 23848</strain>
    </source>
</reference>
<dbReference type="EMBL" id="LN609302">
    <property type="protein sequence ID" value="CEF55319.1"/>
    <property type="molecule type" value="Genomic_DNA"/>
</dbReference>
<evidence type="ECO:0000313" key="2">
    <source>
        <dbReference type="EMBL" id="CEF55319.1"/>
    </source>
</evidence>
<reference evidence="4" key="2">
    <citation type="submission" date="2014-09" db="EMBL/GenBank/DDBJ databases">
        <authorList>
            <person name="Illeghems K.G."/>
        </authorList>
    </citation>
    <scope>NUCLEOTIDE SEQUENCE [LARGE SCALE GENOMIC DNA]</scope>
    <source>
        <strain evidence="4">LMG 23848T</strain>
    </source>
</reference>
<dbReference type="Pfam" id="PF04273">
    <property type="entry name" value="BLH_phosphatase"/>
    <property type="match status" value="1"/>
</dbReference>
<proteinExistence type="predicted"/>
<dbReference type="OrthoDB" id="9805710at2"/>
<sequence>MKYQAIAPDFAVSAQITANDIPAIKDAGFKTIICNRPDGEEAGQPTAESIGAAAREAGLTFIAIPVASGAAPSSDVKIETQEVLNTLPGPYFAYCRSGNRSAQAWALATQG</sequence>
<protein>
    <submittedName>
        <fullName evidence="3">TIGR01244 family phosphatase</fullName>
    </submittedName>
</protein>
<evidence type="ECO:0000313" key="3">
    <source>
        <dbReference type="EMBL" id="NHO38492.1"/>
    </source>
</evidence>
<dbReference type="RefSeq" id="WP_059023517.1">
    <property type="nucleotide sequence ID" value="NZ_JBNZCO010000001.1"/>
</dbReference>
<dbReference type="InterPro" id="IPR029021">
    <property type="entry name" value="Prot-tyrosine_phosphatase-like"/>
</dbReference>
<dbReference type="EMBL" id="WOTE01000001">
    <property type="protein sequence ID" value="NHO38492.1"/>
    <property type="molecule type" value="Genomic_DNA"/>
</dbReference>
<dbReference type="InterPro" id="IPR005939">
    <property type="entry name" value="BLH_phosphatase-like"/>
</dbReference>
<name>A0A0U5F3Y7_9PROT</name>
<dbReference type="AlphaFoldDB" id="A0A0U5F3Y7"/>
<feature type="domain" description="Beta-lactamase hydrolase-like protein phosphatase-like" evidence="1">
    <location>
        <begin position="4"/>
        <end position="109"/>
    </location>
</feature>
<dbReference type="Proteomes" id="UP000068250">
    <property type="component" value="Chromosome I"/>
</dbReference>
<keyword evidence="5" id="KW-1185">Reference proteome</keyword>
<organism evidence="2 4">
    <name type="scientific">Acetobacter ghanensis</name>
    <dbReference type="NCBI Taxonomy" id="431306"/>
    <lineage>
        <taxon>Bacteria</taxon>
        <taxon>Pseudomonadati</taxon>
        <taxon>Pseudomonadota</taxon>
        <taxon>Alphaproteobacteria</taxon>
        <taxon>Acetobacterales</taxon>
        <taxon>Acetobacteraceae</taxon>
        <taxon>Acetobacter</taxon>
    </lineage>
</organism>
<evidence type="ECO:0000259" key="1">
    <source>
        <dbReference type="Pfam" id="PF04273"/>
    </source>
</evidence>